<evidence type="ECO:0000313" key="4">
    <source>
        <dbReference type="Proteomes" id="UP001549920"/>
    </source>
</evidence>
<keyword evidence="2" id="KW-1133">Transmembrane helix</keyword>
<feature type="compositionally biased region" description="Low complexity" evidence="1">
    <location>
        <begin position="116"/>
        <end position="127"/>
    </location>
</feature>
<gene>
    <name evidence="3" type="ORF">ABMA27_014099</name>
</gene>
<sequence length="235" mass="27406">MANAQVVQQAKNKKKKKKKRADKLALDDDSLFNESLYYEERRRTGRYIAILVGISLFLLALYHAWVRRIPIVASLVVPALIMFVYVAWVLFTAARDKHKHMLLDAEAALQAEAMEAAENEAQAAEANESPEIAPVPEKETKVDHLEVEETTQKHWVEVNHLQKEENIKIEPENRLTMPIILINDKPPEDLDQKWLQIVETLTNSERFKAFPTRRRYKRKFCRRKHAVYKRSYSIA</sequence>
<feature type="region of interest" description="Disordered" evidence="1">
    <location>
        <begin position="1"/>
        <end position="21"/>
    </location>
</feature>
<dbReference type="Proteomes" id="UP001549920">
    <property type="component" value="Unassembled WGS sequence"/>
</dbReference>
<feature type="compositionally biased region" description="Low complexity" evidence="1">
    <location>
        <begin position="1"/>
        <end position="10"/>
    </location>
</feature>
<proteinExistence type="predicted"/>
<evidence type="ECO:0000256" key="1">
    <source>
        <dbReference type="SAM" id="MobiDB-lite"/>
    </source>
</evidence>
<feature type="region of interest" description="Disordered" evidence="1">
    <location>
        <begin position="116"/>
        <end position="136"/>
    </location>
</feature>
<feature type="transmembrane region" description="Helical" evidence="2">
    <location>
        <begin position="47"/>
        <end position="65"/>
    </location>
</feature>
<evidence type="ECO:0000313" key="3">
    <source>
        <dbReference type="EMBL" id="KAL0894033.1"/>
    </source>
</evidence>
<feature type="compositionally biased region" description="Basic residues" evidence="1">
    <location>
        <begin position="11"/>
        <end position="21"/>
    </location>
</feature>
<comment type="caution">
    <text evidence="3">The sequence shown here is derived from an EMBL/GenBank/DDBJ whole genome shotgun (WGS) entry which is preliminary data.</text>
</comment>
<reference evidence="3 4" key="1">
    <citation type="submission" date="2024-06" db="EMBL/GenBank/DDBJ databases">
        <title>A chromosome-level genome assembly of beet webworm, Loxostege sticticalis.</title>
        <authorList>
            <person name="Zhang Y."/>
        </authorList>
    </citation>
    <scope>NUCLEOTIDE SEQUENCE [LARGE SCALE GENOMIC DNA]</scope>
    <source>
        <strain evidence="3">AQ026</strain>
        <tissue evidence="3">Whole body</tissue>
    </source>
</reference>
<name>A0ABR3ICN3_LOXSC</name>
<dbReference type="EMBL" id="JBEUOH010000005">
    <property type="protein sequence ID" value="KAL0894033.1"/>
    <property type="molecule type" value="Genomic_DNA"/>
</dbReference>
<keyword evidence="4" id="KW-1185">Reference proteome</keyword>
<keyword evidence="2" id="KW-0472">Membrane</keyword>
<keyword evidence="2" id="KW-0812">Transmembrane</keyword>
<evidence type="ECO:0000256" key="2">
    <source>
        <dbReference type="SAM" id="Phobius"/>
    </source>
</evidence>
<organism evidence="3 4">
    <name type="scientific">Loxostege sticticalis</name>
    <name type="common">Beet webworm moth</name>
    <dbReference type="NCBI Taxonomy" id="481309"/>
    <lineage>
        <taxon>Eukaryota</taxon>
        <taxon>Metazoa</taxon>
        <taxon>Ecdysozoa</taxon>
        <taxon>Arthropoda</taxon>
        <taxon>Hexapoda</taxon>
        <taxon>Insecta</taxon>
        <taxon>Pterygota</taxon>
        <taxon>Neoptera</taxon>
        <taxon>Endopterygota</taxon>
        <taxon>Lepidoptera</taxon>
        <taxon>Glossata</taxon>
        <taxon>Ditrysia</taxon>
        <taxon>Pyraloidea</taxon>
        <taxon>Crambidae</taxon>
        <taxon>Pyraustinae</taxon>
        <taxon>Loxostege</taxon>
    </lineage>
</organism>
<feature type="transmembrane region" description="Helical" evidence="2">
    <location>
        <begin position="71"/>
        <end position="91"/>
    </location>
</feature>
<protein>
    <submittedName>
        <fullName evidence="3">Uncharacterized protein</fullName>
    </submittedName>
</protein>
<accession>A0ABR3ICN3</accession>